<evidence type="ECO:0000313" key="7">
    <source>
        <dbReference type="Proteomes" id="UP000293995"/>
    </source>
</evidence>
<protein>
    <submittedName>
        <fullName evidence="6">Alpha-amylase</fullName>
    </submittedName>
</protein>
<keyword evidence="2" id="KW-0479">Metal-binding</keyword>
<accession>A0A4P6EAD8</accession>
<feature type="signal peptide" evidence="4">
    <location>
        <begin position="1"/>
        <end position="43"/>
    </location>
</feature>
<dbReference type="SMART" id="SM00642">
    <property type="entry name" value="Aamy"/>
    <property type="match status" value="1"/>
</dbReference>
<dbReference type="Gene3D" id="3.20.20.80">
    <property type="entry name" value="Glycosidases"/>
    <property type="match status" value="1"/>
</dbReference>
<dbReference type="EMBL" id="CP035494">
    <property type="protein sequence ID" value="QAY59090.1"/>
    <property type="molecule type" value="Genomic_DNA"/>
</dbReference>
<evidence type="ECO:0000256" key="3">
    <source>
        <dbReference type="ARBA" id="ARBA00022729"/>
    </source>
</evidence>
<organism evidence="6 7">
    <name type="scientific">Microbacterium protaetiae</name>
    <dbReference type="NCBI Taxonomy" id="2509458"/>
    <lineage>
        <taxon>Bacteria</taxon>
        <taxon>Bacillati</taxon>
        <taxon>Actinomycetota</taxon>
        <taxon>Actinomycetes</taxon>
        <taxon>Micrococcales</taxon>
        <taxon>Microbacteriaceae</taxon>
        <taxon>Microbacterium</taxon>
    </lineage>
</organism>
<sequence>MGTTLSTIARSTVARRTVGALGGAGLLASLLLAPVLAAPAAHADPPPSPGPLEEGDVIYQVLVDRFYDGDPTNNDQGDGEYDPTDLGFYHGGDWAGLSQKLEYIADLGVTAIWISPVSHQEPLSRDGNEASYHGYFTNEFATPNEHFGDATELQDLIDTAHGLGLKMILDVVPNHTADYLAGTSTTYSPTTYKPASPLDNSAYFHHDGDCLFDGSETQAQIESCDLGGLDDLDQSNATVSDYLTDTYKDWVGMGFDGIRVDAARSIPKSWLEDFEDEMGVPTFGEVFVGDVDYVSDYQDYEWGVLDFPYFFTARSAFAADTDMNALGDLFDQDYKYANPNRLETFLDNHDRARFLTWADDNYQRLRSALTFLLTSRGVPVIYYGTEQADDGNGNASEVPIANKDNRKDMSSFDENAPIYKHIQRLTTIKKAYPALQIGTQREMWSDTNVYAFSRRVDTTGAEAITVSSNSWDTQTRTIPLRAESSITIGATLTNLMNTGDTVTVASGGVTGKQITVAMGEHESKVYVTGTPVSTYTPVARNTTKIRVHYDPGYGHSISLRGDEYPFSWTAGRGARNVASDVWEFEVERIPDGETFEFKPLIDDATWSTGSNYTGTGGDVIDIYPTF</sequence>
<evidence type="ECO:0000256" key="1">
    <source>
        <dbReference type="ARBA" id="ARBA00001913"/>
    </source>
</evidence>
<proteinExistence type="predicted"/>
<reference evidence="6 7" key="1">
    <citation type="submission" date="2019-01" db="EMBL/GenBank/DDBJ databases">
        <title>Genome sequencing of strain DFW100M-13.</title>
        <authorList>
            <person name="Heo J."/>
            <person name="Kim S.-J."/>
            <person name="Kim J.-S."/>
            <person name="Hong S.-B."/>
            <person name="Kwon S.-W."/>
        </authorList>
    </citation>
    <scope>NUCLEOTIDE SEQUENCE [LARGE SCALE GENOMIC DNA]</scope>
    <source>
        <strain evidence="6 7">DFW100M-13</strain>
    </source>
</reference>
<dbReference type="InterPro" id="IPR013780">
    <property type="entry name" value="Glyco_hydro_b"/>
</dbReference>
<dbReference type="GO" id="GO:0005975">
    <property type="term" value="P:carbohydrate metabolic process"/>
    <property type="evidence" value="ECO:0007669"/>
    <property type="project" value="InterPro"/>
</dbReference>
<dbReference type="KEGG" id="mprt:ET475_03165"/>
<dbReference type="AlphaFoldDB" id="A0A4P6EAD8"/>
<keyword evidence="3 4" id="KW-0732">Signal</keyword>
<dbReference type="PANTHER" id="PTHR10357:SF215">
    <property type="entry name" value="ALPHA-AMYLASE 1"/>
    <property type="match status" value="1"/>
</dbReference>
<dbReference type="SUPFAM" id="SSF51445">
    <property type="entry name" value="(Trans)glycosidases"/>
    <property type="match status" value="1"/>
</dbReference>
<dbReference type="InterPro" id="IPR017853">
    <property type="entry name" value="GH"/>
</dbReference>
<dbReference type="Proteomes" id="UP000293995">
    <property type="component" value="Chromosome"/>
</dbReference>
<dbReference type="PANTHER" id="PTHR10357">
    <property type="entry name" value="ALPHA-AMYLASE FAMILY MEMBER"/>
    <property type="match status" value="1"/>
</dbReference>
<gene>
    <name evidence="6" type="ORF">ET475_03165</name>
</gene>
<evidence type="ECO:0000259" key="5">
    <source>
        <dbReference type="SMART" id="SM00642"/>
    </source>
</evidence>
<comment type="cofactor">
    <cofactor evidence="1">
        <name>Ca(2+)</name>
        <dbReference type="ChEBI" id="CHEBI:29108"/>
    </cofactor>
</comment>
<dbReference type="Pfam" id="PF00128">
    <property type="entry name" value="Alpha-amylase"/>
    <property type="match status" value="1"/>
</dbReference>
<dbReference type="InterPro" id="IPR006047">
    <property type="entry name" value="GH13_cat_dom"/>
</dbReference>
<keyword evidence="7" id="KW-1185">Reference proteome</keyword>
<dbReference type="OrthoDB" id="9805159at2"/>
<name>A0A4P6EAD8_9MICO</name>
<evidence type="ECO:0000256" key="4">
    <source>
        <dbReference type="SAM" id="SignalP"/>
    </source>
</evidence>
<feature type="domain" description="Glycosyl hydrolase family 13 catalytic" evidence="5">
    <location>
        <begin position="60"/>
        <end position="429"/>
    </location>
</feature>
<evidence type="ECO:0000256" key="2">
    <source>
        <dbReference type="ARBA" id="ARBA00022723"/>
    </source>
</evidence>
<dbReference type="RefSeq" id="WP_129385944.1">
    <property type="nucleotide sequence ID" value="NZ_CP035494.1"/>
</dbReference>
<dbReference type="Gene3D" id="2.60.40.1180">
    <property type="entry name" value="Golgi alpha-mannosidase II"/>
    <property type="match status" value="1"/>
</dbReference>
<dbReference type="GO" id="GO:0046872">
    <property type="term" value="F:metal ion binding"/>
    <property type="evidence" value="ECO:0007669"/>
    <property type="project" value="UniProtKB-KW"/>
</dbReference>
<feature type="chain" id="PRO_5020789622" evidence="4">
    <location>
        <begin position="44"/>
        <end position="626"/>
    </location>
</feature>
<evidence type="ECO:0000313" key="6">
    <source>
        <dbReference type="EMBL" id="QAY59090.1"/>
    </source>
</evidence>